<evidence type="ECO:0000313" key="3">
    <source>
        <dbReference type="Proteomes" id="UP000323144"/>
    </source>
</evidence>
<dbReference type="Proteomes" id="UP000323144">
    <property type="component" value="Chromosome"/>
</dbReference>
<feature type="transmembrane region" description="Helical" evidence="1">
    <location>
        <begin position="49"/>
        <end position="75"/>
    </location>
</feature>
<sequence length="581" mass="66485">MITVFNFHALRILKSKFFILITVVWILSTFLFSLLVINLDSYDSKVFRMISFIFLIISSVLILCTCNIAWIPNFMISDIENGIQSLEVRRGVNLKYLIFIKLLIVKLITLSFITYVILQFVILQSILNPLNNWVYSKGILPGLCSLYALDILMTGIIFIIGSSLKIKLTVAIPAFISSLFTLSPIVGVIQFSAMARNSHHYMSDGKKVMSELLDQRKAKPNGLFDWIVKNLKDLNSYNQSFSLKEYDDLSQTEKDVAEKIKNGLFEKEGFLTIAFSNTGFLVDGEEVLNEIRIIKSIGLVEQSNSFKQSNIYKFLNLPVFTEGSGKFEDTFFNKQSHANISGKGQLDDVIKVLNSQENIDELNKELNLEIDRNEMIAFNKILKDYFVNYLAPNHIIVGINKYFERNSFGIGDTKFEIDEKDAHNFSMVRNGAKLYQSILFNAINDLNSLPDKVAEETQDMYDAIVDKKITSFVPYVLNPLTGFNYMTIFSGINTDFEQEIYLARSFYIESFTTIRLALPITDREWEKNFGETYNSDGLFPVSSVLITKKIIPTKSFYMAYFFSGLILLVIGYFIYIKKIVI</sequence>
<keyword evidence="1" id="KW-1133">Transmembrane helix</keyword>
<evidence type="ECO:0000313" key="2">
    <source>
        <dbReference type="EMBL" id="QEH61293.1"/>
    </source>
</evidence>
<feature type="transmembrane region" description="Helical" evidence="1">
    <location>
        <begin position="96"/>
        <end position="118"/>
    </location>
</feature>
<organism evidence="2 3">
    <name type="scientific">Spiroplasma chinense</name>
    <dbReference type="NCBI Taxonomy" id="216932"/>
    <lineage>
        <taxon>Bacteria</taxon>
        <taxon>Bacillati</taxon>
        <taxon>Mycoplasmatota</taxon>
        <taxon>Mollicutes</taxon>
        <taxon>Entomoplasmatales</taxon>
        <taxon>Spiroplasmataceae</taxon>
        <taxon>Spiroplasma</taxon>
    </lineage>
</organism>
<keyword evidence="3" id="KW-1185">Reference proteome</keyword>
<feature type="transmembrane region" description="Helical" evidence="1">
    <location>
        <begin position="138"/>
        <end position="160"/>
    </location>
</feature>
<name>A0A5B9Y3F7_9MOLU</name>
<keyword evidence="1" id="KW-0472">Membrane</keyword>
<keyword evidence="1" id="KW-0812">Transmembrane</keyword>
<gene>
    <name evidence="2" type="ORF">SCHIN_v1c00950</name>
</gene>
<evidence type="ECO:0000256" key="1">
    <source>
        <dbReference type="SAM" id="Phobius"/>
    </source>
</evidence>
<dbReference type="KEGG" id="schi:SCHIN_v1c00950"/>
<dbReference type="EMBL" id="CP043026">
    <property type="protein sequence ID" value="QEH61293.1"/>
    <property type="molecule type" value="Genomic_DNA"/>
</dbReference>
<feature type="transmembrane region" description="Helical" evidence="1">
    <location>
        <begin position="17"/>
        <end position="37"/>
    </location>
</feature>
<reference evidence="2 3" key="1">
    <citation type="submission" date="2019-08" db="EMBL/GenBank/DDBJ databases">
        <title>Complete genome sequence of Spiroplasma chinense CCH (DSM 19755).</title>
        <authorList>
            <person name="Shen H.-Y."/>
            <person name="Lin Y.-C."/>
            <person name="Chou L."/>
            <person name="Kuo C.-H."/>
        </authorList>
    </citation>
    <scope>NUCLEOTIDE SEQUENCE [LARGE SCALE GENOMIC DNA]</scope>
    <source>
        <strain evidence="2 3">CCH</strain>
    </source>
</reference>
<proteinExistence type="predicted"/>
<feature type="transmembrane region" description="Helical" evidence="1">
    <location>
        <begin position="172"/>
        <end position="193"/>
    </location>
</feature>
<dbReference type="AlphaFoldDB" id="A0A5B9Y3F7"/>
<protein>
    <submittedName>
        <fullName evidence="2">Uncharacterized protein</fullName>
    </submittedName>
</protein>
<feature type="transmembrane region" description="Helical" evidence="1">
    <location>
        <begin position="557"/>
        <end position="576"/>
    </location>
</feature>
<accession>A0A5B9Y3F7</accession>